<accession>A0A7W6EXN8</accession>
<evidence type="ECO:0000313" key="1">
    <source>
        <dbReference type="EMBL" id="MBB3862280.1"/>
    </source>
</evidence>
<dbReference type="Gene3D" id="3.40.630.30">
    <property type="match status" value="1"/>
</dbReference>
<evidence type="ECO:0000313" key="2">
    <source>
        <dbReference type="Proteomes" id="UP000562395"/>
    </source>
</evidence>
<dbReference type="EMBL" id="JACICY010000012">
    <property type="protein sequence ID" value="MBB3862280.1"/>
    <property type="molecule type" value="Genomic_DNA"/>
</dbReference>
<organism evidence="1 2">
    <name type="scientific">Novosphingobium hassiacum</name>
    <dbReference type="NCBI Taxonomy" id="173676"/>
    <lineage>
        <taxon>Bacteria</taxon>
        <taxon>Pseudomonadati</taxon>
        <taxon>Pseudomonadota</taxon>
        <taxon>Alphaproteobacteria</taxon>
        <taxon>Sphingomonadales</taxon>
        <taxon>Sphingomonadaceae</taxon>
        <taxon>Novosphingobium</taxon>
    </lineage>
</organism>
<gene>
    <name evidence="1" type="ORF">GGQ88_003580</name>
</gene>
<proteinExistence type="predicted"/>
<protein>
    <submittedName>
        <fullName evidence="1">Putative GNAT family N-acyltransferase</fullName>
    </submittedName>
</protein>
<dbReference type="AlphaFoldDB" id="A0A7W6EXN8"/>
<comment type="caution">
    <text evidence="1">The sequence shown here is derived from an EMBL/GenBank/DDBJ whole genome shotgun (WGS) entry which is preliminary data.</text>
</comment>
<dbReference type="GO" id="GO:0016746">
    <property type="term" value="F:acyltransferase activity"/>
    <property type="evidence" value="ECO:0007669"/>
    <property type="project" value="UniProtKB-KW"/>
</dbReference>
<keyword evidence="2" id="KW-1185">Reference proteome</keyword>
<dbReference type="RefSeq" id="WP_183614788.1">
    <property type="nucleotide sequence ID" value="NZ_JACICY010000012.1"/>
</dbReference>
<sequence>MSLSDKRAVAELVKSGGAIQGSLEDILQRLRRTRITTLLREAEGGRIVGVGALKTPLRHYRESRFANAGASIDGFEDAPELGYVVVHSDWRGQRLSGDLVKASTEAIDGPLFATTDNNTMCNNLARSGFVRVGTDWQGSKALLSLWVSY</sequence>
<dbReference type="Proteomes" id="UP000562395">
    <property type="component" value="Unassembled WGS sequence"/>
</dbReference>
<keyword evidence="1" id="KW-0012">Acyltransferase</keyword>
<reference evidence="1 2" key="1">
    <citation type="submission" date="2020-08" db="EMBL/GenBank/DDBJ databases">
        <title>Genomic Encyclopedia of Type Strains, Phase IV (KMG-IV): sequencing the most valuable type-strain genomes for metagenomic binning, comparative biology and taxonomic classification.</title>
        <authorList>
            <person name="Goeker M."/>
        </authorList>
    </citation>
    <scope>NUCLEOTIDE SEQUENCE [LARGE SCALE GENOMIC DNA]</scope>
    <source>
        <strain evidence="1 2">DSM 14552</strain>
    </source>
</reference>
<dbReference type="SUPFAM" id="SSF55729">
    <property type="entry name" value="Acyl-CoA N-acyltransferases (Nat)"/>
    <property type="match status" value="1"/>
</dbReference>
<name>A0A7W6EXN8_9SPHN</name>
<dbReference type="InterPro" id="IPR016181">
    <property type="entry name" value="Acyl_CoA_acyltransferase"/>
</dbReference>
<keyword evidence="1" id="KW-0808">Transferase</keyword>